<evidence type="ECO:0000256" key="7">
    <source>
        <dbReference type="ARBA" id="ARBA00022679"/>
    </source>
</evidence>
<organism evidence="13">
    <name type="scientific">Amycolatopsis sp. CP2808</name>
    <dbReference type="NCBI Taxonomy" id="411144"/>
    <lineage>
        <taxon>Bacteria</taxon>
        <taxon>Bacillati</taxon>
        <taxon>Actinomycetota</taxon>
        <taxon>Actinomycetes</taxon>
        <taxon>Pseudonocardiales</taxon>
        <taxon>Pseudonocardiaceae</taxon>
        <taxon>Amycolatopsis</taxon>
    </lineage>
</organism>
<accession>A0A649UQA3</accession>
<dbReference type="InterPro" id="IPR031641">
    <property type="entry name" value="PapA_C"/>
</dbReference>
<evidence type="ECO:0000256" key="6">
    <source>
        <dbReference type="ARBA" id="ARBA00013449"/>
    </source>
</evidence>
<dbReference type="Gene3D" id="3.30.559.30">
    <property type="entry name" value="Nonribosomal peptide synthetase, condensation domain"/>
    <property type="match status" value="1"/>
</dbReference>
<evidence type="ECO:0000259" key="12">
    <source>
        <dbReference type="Pfam" id="PF16911"/>
    </source>
</evidence>
<evidence type="ECO:0000256" key="2">
    <source>
        <dbReference type="ARBA" id="ARBA00000625"/>
    </source>
</evidence>
<dbReference type="AlphaFoldDB" id="A0A649UQA3"/>
<keyword evidence="8" id="KW-0012">Acyltransferase</keyword>
<evidence type="ECO:0000256" key="11">
    <source>
        <dbReference type="ARBA" id="ARBA00033407"/>
    </source>
</evidence>
<dbReference type="Pfam" id="PF16911">
    <property type="entry name" value="PapA_C"/>
    <property type="match status" value="1"/>
</dbReference>
<dbReference type="SUPFAM" id="SSF52777">
    <property type="entry name" value="CoA-dependent acyltransferases"/>
    <property type="match status" value="1"/>
</dbReference>
<name>A0A649UQA3_9PSEU</name>
<dbReference type="EC" id="2.3.1.282" evidence="5"/>
<keyword evidence="7" id="KW-0808">Transferase</keyword>
<comment type="catalytic activity">
    <reaction evidence="2">
        <text>2 a mycocerosyl-[mycocerosic acid synthase] + a phenolphthiocerol = a dimycocerosyl phenolphthiocerol + 2 holo-[mycocerosic acid synthase].</text>
        <dbReference type="EC" id="2.3.1.282"/>
    </reaction>
</comment>
<dbReference type="InterPro" id="IPR023213">
    <property type="entry name" value="CAT-like_dom_sf"/>
</dbReference>
<evidence type="ECO:0000313" key="13">
    <source>
        <dbReference type="EMBL" id="QGJ79672.1"/>
    </source>
</evidence>
<dbReference type="EMBL" id="MK934297">
    <property type="protein sequence ID" value="QGJ79672.1"/>
    <property type="molecule type" value="Genomic_DNA"/>
</dbReference>
<reference evidence="13" key="1">
    <citation type="submission" date="2019-05" db="EMBL/GenBank/DDBJ databases">
        <title>The biosynthetic gene clusters of the bacterial maytansinoids are dispersing through reshuffling.</title>
        <authorList>
            <person name="Li X."/>
            <person name="Wu X."/>
            <person name="Wang H."/>
            <person name="Lu C."/>
            <person name="Bai L."/>
            <person name="Shen Y."/>
        </authorList>
    </citation>
    <scope>NUCLEOTIDE SEQUENCE</scope>
    <source>
        <strain evidence="13">CP2808</strain>
    </source>
</reference>
<evidence type="ECO:0000256" key="5">
    <source>
        <dbReference type="ARBA" id="ARBA00012866"/>
    </source>
</evidence>
<comment type="catalytic activity">
    <reaction evidence="1">
        <text>2 a mycocerosyl-[mycocerosic acid synthase] + a phthiocerol = a dimycocerosyl phthiocerol + 2 holo-[mycocerosic acid synthase].</text>
        <dbReference type="EC" id="2.3.1.282"/>
    </reaction>
</comment>
<gene>
    <name evidence="13" type="primary">acmF</name>
</gene>
<evidence type="ECO:0000256" key="3">
    <source>
        <dbReference type="ARBA" id="ARBA00001907"/>
    </source>
</evidence>
<feature type="domain" description="Phthiocerol/phthiodiolone dimycocerosyl transferase C-terminal" evidence="12">
    <location>
        <begin position="181"/>
        <end position="348"/>
    </location>
</feature>
<evidence type="ECO:0000256" key="8">
    <source>
        <dbReference type="ARBA" id="ARBA00023315"/>
    </source>
</evidence>
<dbReference type="Gene3D" id="3.30.559.10">
    <property type="entry name" value="Chloramphenicol acetyltransferase-like domain"/>
    <property type="match status" value="1"/>
</dbReference>
<proteinExistence type="inferred from homology"/>
<comment type="similarity">
    <text evidence="4">Belongs to the acyltransferase PapA5 family.</text>
</comment>
<sequence>MERVLSASEKGVAGSGVGPVFAVARVTGTVDARILADALEILAAENPLLRGKVVGDRLHVGDHGPGLSVGGDLLAEITTPRNGIARALLSGADVALGVEHAFADGRFCVTMLYRLLSHYGELAAGRSVRPDPAGPLEPPLDVRLRGLYHHFDDLPEPPPLVARLPAGHPDATGYGVRGLGFGRAETTGMITAARRARLSVHALLGGILTAALHAELGPGPAPLLVTSSVDLRPRLARPVRPDAGLNCIGDLPAVLTGPACPVGFGRQLMPQLRAGLEREIPQRRFAMVFCGPGPQTAFTPASLAISNLGRLVSPKGLDVTSVRFFTTAPGPTPLVFVTTVDGRLNVDVTYDRAQVSEARVAGWTTHVRRLLVSTCSCARVAVSRDGTDDSRDQVDDS</sequence>
<evidence type="ECO:0000256" key="1">
    <source>
        <dbReference type="ARBA" id="ARBA00000026"/>
    </source>
</evidence>
<evidence type="ECO:0000256" key="9">
    <source>
        <dbReference type="ARBA" id="ARBA00030465"/>
    </source>
</evidence>
<protein>
    <recommendedName>
        <fullName evidence="6">Phthiocerol/phthiodiolone dimycocerosyl transferase</fullName>
        <ecNumber evidence="5">2.3.1.282</ecNumber>
    </recommendedName>
    <alternativeName>
        <fullName evidence="11">Acyltransferase PapA5</fullName>
    </alternativeName>
    <alternativeName>
        <fullName evidence="9">Phthiocerol/phthiodiolone O-acyltransferase</fullName>
    </alternativeName>
    <alternativeName>
        <fullName evidence="10">Polyketide synthase-associated protein A5</fullName>
    </alternativeName>
</protein>
<evidence type="ECO:0000256" key="4">
    <source>
        <dbReference type="ARBA" id="ARBA00006558"/>
    </source>
</evidence>
<comment type="catalytic activity">
    <reaction evidence="3">
        <text>2 a mycocerosyl-[mycocerosic acid synthase] + a phthiodiolone = a dimycocerosyl phthiodiolone + 2 holo-[mycocerosic acid synthase].</text>
        <dbReference type="EC" id="2.3.1.282"/>
    </reaction>
</comment>
<evidence type="ECO:0000256" key="10">
    <source>
        <dbReference type="ARBA" id="ARBA00032317"/>
    </source>
</evidence>
<dbReference type="GO" id="GO:0016746">
    <property type="term" value="F:acyltransferase activity"/>
    <property type="evidence" value="ECO:0007669"/>
    <property type="project" value="UniProtKB-KW"/>
</dbReference>